<feature type="domain" description="DUF4143" evidence="2">
    <location>
        <begin position="216"/>
        <end position="377"/>
    </location>
</feature>
<reference evidence="3 4" key="1">
    <citation type="submission" date="2018-08" db="EMBL/GenBank/DDBJ databases">
        <title>A genome reference for cultivated species of the human gut microbiota.</title>
        <authorList>
            <person name="Zou Y."/>
            <person name="Xue W."/>
            <person name="Luo G."/>
        </authorList>
    </citation>
    <scope>NUCLEOTIDE SEQUENCE [LARGE SCALE GENOMIC DNA]</scope>
    <source>
        <strain evidence="3 4">TF08-14</strain>
    </source>
</reference>
<proteinExistence type="predicted"/>
<gene>
    <name evidence="3" type="ORF">DXC81_00680</name>
</gene>
<feature type="domain" description="AAA" evidence="1">
    <location>
        <begin position="30"/>
        <end position="143"/>
    </location>
</feature>
<name>A0A3E4QZG9_9ACTN</name>
<sequence length="436" mass="47899">MAATGIVPEGYLPRIVDRQVERYLGIFGAVEIAGTKWCGKTWTALRHGASVSYVDDNVPLAKADPTLMTLGERPHVIDEWQLAPHIWDAVRRSVDRERGLRGGWILTGSSTPISREAKKDEAPSHSGAGRIGRIRMHPMTLAESGDSSCAVSLSGLFDGNFEPGVAPNDTAELIEICCRGGWPEAVDMEAADAQTLAREYLRLFYTESAPRAGKDGEVTSRLVGSLARNIGQAVTYRTIIGDMYGGEHDPASLISDQTLASYLAFLKASYLMDEVPGWVPPTRSRKRLATKPKRYLADPSLSAAQLGMGPSAFLKDWQTFCLLFESLCMRDLMVYARSLADVGFEPVRYYRDDTGLEADAIVELADGRWAAFEFKASEDKVQDAVENLLRLKKKLCENKGAQTREPEFLAVITGISTYARQTPEGVYVIPIRALTA</sequence>
<organism evidence="3 4">
    <name type="scientific">Collinsella tanakaei</name>
    <dbReference type="NCBI Taxonomy" id="626935"/>
    <lineage>
        <taxon>Bacteria</taxon>
        <taxon>Bacillati</taxon>
        <taxon>Actinomycetota</taxon>
        <taxon>Coriobacteriia</taxon>
        <taxon>Coriobacteriales</taxon>
        <taxon>Coriobacteriaceae</taxon>
        <taxon>Collinsella</taxon>
    </lineage>
</organism>
<evidence type="ECO:0000313" key="3">
    <source>
        <dbReference type="EMBL" id="RGL12213.1"/>
    </source>
</evidence>
<dbReference type="GO" id="GO:0005524">
    <property type="term" value="F:ATP binding"/>
    <property type="evidence" value="ECO:0007669"/>
    <property type="project" value="UniProtKB-KW"/>
</dbReference>
<keyword evidence="3" id="KW-0547">Nucleotide-binding</keyword>
<protein>
    <submittedName>
        <fullName evidence="3">ATP-binding protein</fullName>
    </submittedName>
</protein>
<dbReference type="Pfam" id="PF13173">
    <property type="entry name" value="AAA_14"/>
    <property type="match status" value="1"/>
</dbReference>
<dbReference type="AlphaFoldDB" id="A0A3E4QZG9"/>
<dbReference type="PANTHER" id="PTHR43566">
    <property type="entry name" value="CONSERVED PROTEIN"/>
    <property type="match status" value="1"/>
</dbReference>
<comment type="caution">
    <text evidence="3">The sequence shown here is derived from an EMBL/GenBank/DDBJ whole genome shotgun (WGS) entry which is preliminary data.</text>
</comment>
<evidence type="ECO:0000313" key="4">
    <source>
        <dbReference type="Proteomes" id="UP000260943"/>
    </source>
</evidence>
<dbReference type="Pfam" id="PF13635">
    <property type="entry name" value="DUF4143"/>
    <property type="match status" value="1"/>
</dbReference>
<dbReference type="PANTHER" id="PTHR43566:SF2">
    <property type="entry name" value="DUF4143 DOMAIN-CONTAINING PROTEIN"/>
    <property type="match status" value="1"/>
</dbReference>
<evidence type="ECO:0000259" key="1">
    <source>
        <dbReference type="Pfam" id="PF13173"/>
    </source>
</evidence>
<keyword evidence="3" id="KW-0067">ATP-binding</keyword>
<evidence type="ECO:0000259" key="2">
    <source>
        <dbReference type="Pfam" id="PF13635"/>
    </source>
</evidence>
<dbReference type="InterPro" id="IPR041682">
    <property type="entry name" value="AAA_14"/>
</dbReference>
<dbReference type="InterPro" id="IPR025420">
    <property type="entry name" value="DUF4143"/>
</dbReference>
<accession>A0A3E4QZG9</accession>
<dbReference type="Proteomes" id="UP000260943">
    <property type="component" value="Unassembled WGS sequence"/>
</dbReference>
<dbReference type="EMBL" id="QSRJ01000001">
    <property type="protein sequence ID" value="RGL12213.1"/>
    <property type="molecule type" value="Genomic_DNA"/>
</dbReference>